<dbReference type="Pfam" id="PF00098">
    <property type="entry name" value="zf-CCHC"/>
    <property type="match status" value="1"/>
</dbReference>
<keyword evidence="1" id="KW-0479">Metal-binding</keyword>
<dbReference type="InterPro" id="IPR001878">
    <property type="entry name" value="Znf_CCHC"/>
</dbReference>
<evidence type="ECO:0000313" key="5">
    <source>
        <dbReference type="EMBL" id="KAK1605957.1"/>
    </source>
</evidence>
<evidence type="ECO:0000256" key="2">
    <source>
        <dbReference type="SAM" id="MobiDB-lite"/>
    </source>
</evidence>
<organism evidence="5 6">
    <name type="scientific">Lolium multiflorum</name>
    <name type="common">Italian ryegrass</name>
    <name type="synonym">Lolium perenne subsp. multiflorum</name>
    <dbReference type="NCBI Taxonomy" id="4521"/>
    <lineage>
        <taxon>Eukaryota</taxon>
        <taxon>Viridiplantae</taxon>
        <taxon>Streptophyta</taxon>
        <taxon>Embryophyta</taxon>
        <taxon>Tracheophyta</taxon>
        <taxon>Spermatophyta</taxon>
        <taxon>Magnoliopsida</taxon>
        <taxon>Liliopsida</taxon>
        <taxon>Poales</taxon>
        <taxon>Poaceae</taxon>
        <taxon>BOP clade</taxon>
        <taxon>Pooideae</taxon>
        <taxon>Poodae</taxon>
        <taxon>Poeae</taxon>
        <taxon>Poeae Chloroplast Group 2 (Poeae type)</taxon>
        <taxon>Loliodinae</taxon>
        <taxon>Loliinae</taxon>
        <taxon>Lolium</taxon>
    </lineage>
</organism>
<comment type="caution">
    <text evidence="5">The sequence shown here is derived from an EMBL/GenBank/DDBJ whole genome shotgun (WGS) entry which is preliminary data.</text>
</comment>
<name>A0AAD8VFQ0_LOLMU</name>
<feature type="compositionally biased region" description="Polar residues" evidence="2">
    <location>
        <begin position="147"/>
        <end position="183"/>
    </location>
</feature>
<feature type="region of interest" description="Disordered" evidence="2">
    <location>
        <begin position="137"/>
        <end position="235"/>
    </location>
</feature>
<evidence type="ECO:0000259" key="3">
    <source>
        <dbReference type="PROSITE" id="PS50013"/>
    </source>
</evidence>
<dbReference type="PANTHER" id="PTHR46148:SF57">
    <property type="entry name" value="OS12G0499874 PROTEIN"/>
    <property type="match status" value="1"/>
</dbReference>
<dbReference type="SUPFAM" id="SSF57756">
    <property type="entry name" value="Retrovirus zinc finger-like domains"/>
    <property type="match status" value="1"/>
</dbReference>
<dbReference type="SMART" id="SM00343">
    <property type="entry name" value="ZnF_C2HC"/>
    <property type="match status" value="1"/>
</dbReference>
<dbReference type="EMBL" id="JAUUTY010000007">
    <property type="protein sequence ID" value="KAK1605957.1"/>
    <property type="molecule type" value="Genomic_DNA"/>
</dbReference>
<evidence type="ECO:0000256" key="1">
    <source>
        <dbReference type="PROSITE-ProRule" id="PRU00047"/>
    </source>
</evidence>
<dbReference type="AlphaFoldDB" id="A0AAD8VFQ0"/>
<reference evidence="5" key="1">
    <citation type="submission" date="2023-07" db="EMBL/GenBank/DDBJ databases">
        <title>A chromosome-level genome assembly of Lolium multiflorum.</title>
        <authorList>
            <person name="Chen Y."/>
            <person name="Copetti D."/>
            <person name="Kolliker R."/>
            <person name="Studer B."/>
        </authorList>
    </citation>
    <scope>NUCLEOTIDE SEQUENCE</scope>
    <source>
        <strain evidence="5">02402/16</strain>
        <tissue evidence="5">Leaf</tissue>
    </source>
</reference>
<sequence length="525" mass="59901">MMQLLQTLLADREDERAERQANIAALQQIANQGHGNHDHPGSKLKNFQNTNPPVFSKTEEPLDADDWLQTMENNLEVAGVEENEKVRPDETDTTEKRKERFLNGLHDEMQTVLVNIPFADLEALVDSAIQMEGKLHQANENRKRRMMNQSGPSNTPRFRPSSSGGFNPRNTKPQNQMSRPGFQNRSGGNPRPGGPHHNNNTAMCTTTTTAQRAPANNNPNNSNTAPRTGSNAIPVTPKDKATITCYECGIVGHYSNECPKRLAKLAGNTFAPAQQQRRVSTGKKFAPNNSNNRGGRLYHMNAEEAQEAPDVVLATKRFEMAPFEALYGRKLPYPSELVGSRRKPSLWTGCSSLEEVHKIREYLKVRMIKTERATARETRDDIRDWNFVYLKVSPLKECERFQLKGKLAPCRTLQVLSRRRSILSVELPEEMAAVHNVFHISLLRKCLEVPEKTEVFKNIDHRSVDINSDLTYREVPIRILEEAYRTTRTRSIKFLKIQWSNHTEEEATWEREEDMKKEYPDLFST</sequence>
<keyword evidence="1" id="KW-0863">Zinc-finger</keyword>
<dbReference type="GO" id="GO:0003676">
    <property type="term" value="F:nucleic acid binding"/>
    <property type="evidence" value="ECO:0007669"/>
    <property type="project" value="InterPro"/>
</dbReference>
<evidence type="ECO:0008006" key="7">
    <source>
        <dbReference type="Google" id="ProtNLM"/>
    </source>
</evidence>
<dbReference type="Gene3D" id="4.10.60.10">
    <property type="entry name" value="Zinc finger, CCHC-type"/>
    <property type="match status" value="1"/>
</dbReference>
<dbReference type="InterPro" id="IPR036875">
    <property type="entry name" value="Znf_CCHC_sf"/>
</dbReference>
<dbReference type="InterPro" id="IPR000953">
    <property type="entry name" value="Chromo/chromo_shadow_dom"/>
</dbReference>
<gene>
    <name evidence="5" type="ORF">QYE76_029630</name>
</gene>
<dbReference type="PROSITE" id="PS50013">
    <property type="entry name" value="CHROMO_2"/>
    <property type="match status" value="1"/>
</dbReference>
<feature type="domain" description="CCHC-type" evidence="4">
    <location>
        <begin position="245"/>
        <end position="260"/>
    </location>
</feature>
<evidence type="ECO:0000313" key="6">
    <source>
        <dbReference type="Proteomes" id="UP001231189"/>
    </source>
</evidence>
<feature type="compositionally biased region" description="Low complexity" evidence="2">
    <location>
        <begin position="184"/>
        <end position="228"/>
    </location>
</feature>
<dbReference type="GO" id="GO:0008270">
    <property type="term" value="F:zinc ion binding"/>
    <property type="evidence" value="ECO:0007669"/>
    <property type="project" value="UniProtKB-KW"/>
</dbReference>
<keyword evidence="1" id="KW-0862">Zinc</keyword>
<keyword evidence="6" id="KW-1185">Reference proteome</keyword>
<dbReference type="PROSITE" id="PS50158">
    <property type="entry name" value="ZF_CCHC"/>
    <property type="match status" value="1"/>
</dbReference>
<feature type="domain" description="Chromo" evidence="3">
    <location>
        <begin position="474"/>
        <end position="525"/>
    </location>
</feature>
<evidence type="ECO:0000259" key="4">
    <source>
        <dbReference type="PROSITE" id="PS50158"/>
    </source>
</evidence>
<protein>
    <recommendedName>
        <fullName evidence="7">CCHC-type domain-containing protein</fullName>
    </recommendedName>
</protein>
<feature type="region of interest" description="Disordered" evidence="2">
    <location>
        <begin position="273"/>
        <end position="293"/>
    </location>
</feature>
<accession>A0AAD8VFQ0</accession>
<dbReference type="PANTHER" id="PTHR46148">
    <property type="entry name" value="CHROMO DOMAIN-CONTAINING PROTEIN"/>
    <property type="match status" value="1"/>
</dbReference>
<dbReference type="Proteomes" id="UP001231189">
    <property type="component" value="Unassembled WGS sequence"/>
</dbReference>
<proteinExistence type="predicted"/>